<dbReference type="AlphaFoldDB" id="A0A151K303"/>
<keyword evidence="2" id="KW-1185">Reference proteome</keyword>
<dbReference type="Proteomes" id="UP000078492">
    <property type="component" value="Unassembled WGS sequence"/>
</dbReference>
<evidence type="ECO:0000313" key="2">
    <source>
        <dbReference type="Proteomes" id="UP000078492"/>
    </source>
</evidence>
<evidence type="ECO:0000313" key="1">
    <source>
        <dbReference type="EMBL" id="KYN50457.1"/>
    </source>
</evidence>
<reference evidence="1 2" key="1">
    <citation type="submission" date="2015-09" db="EMBL/GenBank/DDBJ databases">
        <title>Trachymyrmex cornetzi WGS genome.</title>
        <authorList>
            <person name="Nygaard S."/>
            <person name="Hu H."/>
            <person name="Boomsma J."/>
            <person name="Zhang G."/>
        </authorList>
    </citation>
    <scope>NUCLEOTIDE SEQUENCE [LARGE SCALE GENOMIC DNA]</scope>
    <source>
        <strain evidence="1">Tcor2-1</strain>
        <tissue evidence="1">Whole body</tissue>
    </source>
</reference>
<protein>
    <submittedName>
        <fullName evidence="1">Uncharacterized protein</fullName>
    </submittedName>
</protein>
<proteinExistence type="predicted"/>
<comment type="caution">
    <text evidence="1">The sequence shown here is derived from an EMBL/GenBank/DDBJ whole genome shotgun (WGS) entry which is preliminary data.</text>
</comment>
<organism evidence="1 2">
    <name type="scientific">Trachymyrmex cornetzi</name>
    <dbReference type="NCBI Taxonomy" id="471704"/>
    <lineage>
        <taxon>Eukaryota</taxon>
        <taxon>Metazoa</taxon>
        <taxon>Ecdysozoa</taxon>
        <taxon>Arthropoda</taxon>
        <taxon>Hexapoda</taxon>
        <taxon>Insecta</taxon>
        <taxon>Pterygota</taxon>
        <taxon>Neoptera</taxon>
        <taxon>Endopterygota</taxon>
        <taxon>Hymenoptera</taxon>
        <taxon>Apocrita</taxon>
        <taxon>Aculeata</taxon>
        <taxon>Formicoidea</taxon>
        <taxon>Formicidae</taxon>
        <taxon>Myrmicinae</taxon>
        <taxon>Trachymyrmex</taxon>
    </lineage>
</organism>
<accession>A0A151K303</accession>
<dbReference type="EMBL" id="LKEY01014538">
    <property type="protein sequence ID" value="KYN50457.1"/>
    <property type="molecule type" value="Genomic_DNA"/>
</dbReference>
<gene>
    <name evidence="1" type="ORF">ALC57_00094</name>
</gene>
<name>A0A151K303_9HYME</name>
<sequence length="148" mass="17521">MEYKYRLVVFVNKKKTKEIEIVPSSWIYSDKLSSTLLCKFMPGPYNNEKINKLVYMVKNGLLPEDQWPSYPIELKGRAYTYEDAEKKAIILEKEPYVYSTDNEDRAKQKANQDKKYFQFKSVSQESVSQQLDESHFDINSDIIQNIRK</sequence>